<keyword evidence="2 7" id="KW-0418">Kinase</keyword>
<keyword evidence="3" id="KW-0902">Two-component regulatory system</keyword>
<gene>
    <name evidence="7" type="ORF">GCM10009810_01980</name>
</gene>
<keyword evidence="5" id="KW-1133">Transmembrane helix</keyword>
<dbReference type="GO" id="GO:0016301">
    <property type="term" value="F:kinase activity"/>
    <property type="evidence" value="ECO:0007669"/>
    <property type="project" value="UniProtKB-KW"/>
</dbReference>
<sequence length="424" mass="43762">MRNLTTLQHTLFVTLVAIGVARAWPTANRVTLVVAITVLTCWYAVGARRAEHRPAASSSEPGAAGPARAAIGWLLILAVLWIACVAVSPHLIWVGFALWLLAAHLLPLAGAAVFAAGVLAVVIGAPVLAGQGWSVGGVVGPTVGAIFALALSRGQVLLARESIERARLVRSLVRAQDESAALQEQLAAAQRDAGAQAERTRLSREIHDTLAQGFSSILLLARGASVAGDEVHLRHLLDRIEETAAGNLAEARRVVGALAPESLQDNGLAAALRRIVADLAADTGIDTDVRVDPDLPLLDTGEEVVLLRSAQGALANVRTHARAARVVVSLTGAGDQVRLDVVDDGVGFDPGQLAAEASASAGAASGDRPGATRVDYARGGYGLASTTARLRELGGGLTIESAPGDGTAVSAYLPVRRAQPEVAR</sequence>
<dbReference type="InterPro" id="IPR011712">
    <property type="entry name" value="Sig_transdc_His_kin_sub3_dim/P"/>
</dbReference>
<feature type="transmembrane region" description="Helical" evidence="5">
    <location>
        <begin position="132"/>
        <end position="151"/>
    </location>
</feature>
<dbReference type="Proteomes" id="UP001501475">
    <property type="component" value="Unassembled WGS sequence"/>
</dbReference>
<dbReference type="Gene3D" id="3.30.565.10">
    <property type="entry name" value="Histidine kinase-like ATPase, C-terminal domain"/>
    <property type="match status" value="1"/>
</dbReference>
<comment type="caution">
    <text evidence="7">The sequence shown here is derived from an EMBL/GenBank/DDBJ whole genome shotgun (WGS) entry which is preliminary data.</text>
</comment>
<dbReference type="InterPro" id="IPR050482">
    <property type="entry name" value="Sensor_HK_TwoCompSys"/>
</dbReference>
<feature type="transmembrane region" description="Helical" evidence="5">
    <location>
        <begin position="98"/>
        <end position="125"/>
    </location>
</feature>
<dbReference type="PROSITE" id="PS50109">
    <property type="entry name" value="HIS_KIN"/>
    <property type="match status" value="1"/>
</dbReference>
<dbReference type="Pfam" id="PF07730">
    <property type="entry name" value="HisKA_3"/>
    <property type="match status" value="1"/>
</dbReference>
<dbReference type="InterPro" id="IPR017205">
    <property type="entry name" value="Sig_transdc_His_kinase_ChrS"/>
</dbReference>
<dbReference type="PANTHER" id="PTHR24421:SF62">
    <property type="entry name" value="SENSORY TRANSDUCTION HISTIDINE KINASE"/>
    <property type="match status" value="1"/>
</dbReference>
<accession>A0ABP4W260</accession>
<dbReference type="Gene3D" id="1.20.5.1930">
    <property type="match status" value="1"/>
</dbReference>
<dbReference type="EMBL" id="BAAAPN010000003">
    <property type="protein sequence ID" value="GAA1744868.1"/>
    <property type="molecule type" value="Genomic_DNA"/>
</dbReference>
<keyword evidence="5" id="KW-0812">Transmembrane</keyword>
<dbReference type="PIRSF" id="PIRSF037434">
    <property type="entry name" value="STHK_ChrS"/>
    <property type="match status" value="1"/>
</dbReference>
<evidence type="ECO:0000313" key="7">
    <source>
        <dbReference type="EMBL" id="GAA1744868.1"/>
    </source>
</evidence>
<keyword evidence="5" id="KW-0472">Membrane</keyword>
<keyword evidence="1" id="KW-0808">Transferase</keyword>
<dbReference type="InterPro" id="IPR003594">
    <property type="entry name" value="HATPase_dom"/>
</dbReference>
<dbReference type="PANTHER" id="PTHR24421">
    <property type="entry name" value="NITRATE/NITRITE SENSOR PROTEIN NARX-RELATED"/>
    <property type="match status" value="1"/>
</dbReference>
<feature type="domain" description="Histidine kinase" evidence="6">
    <location>
        <begin position="201"/>
        <end position="417"/>
    </location>
</feature>
<evidence type="ECO:0000259" key="6">
    <source>
        <dbReference type="PROSITE" id="PS50109"/>
    </source>
</evidence>
<dbReference type="InterPro" id="IPR036890">
    <property type="entry name" value="HATPase_C_sf"/>
</dbReference>
<evidence type="ECO:0000256" key="1">
    <source>
        <dbReference type="ARBA" id="ARBA00022679"/>
    </source>
</evidence>
<evidence type="ECO:0000256" key="4">
    <source>
        <dbReference type="SAM" id="Coils"/>
    </source>
</evidence>
<reference evidence="8" key="1">
    <citation type="journal article" date="2019" name="Int. J. Syst. Evol. Microbiol.">
        <title>The Global Catalogue of Microorganisms (GCM) 10K type strain sequencing project: providing services to taxonomists for standard genome sequencing and annotation.</title>
        <authorList>
            <consortium name="The Broad Institute Genomics Platform"/>
            <consortium name="The Broad Institute Genome Sequencing Center for Infectious Disease"/>
            <person name="Wu L."/>
            <person name="Ma J."/>
        </authorList>
    </citation>
    <scope>NUCLEOTIDE SEQUENCE [LARGE SCALE GENOMIC DNA]</scope>
    <source>
        <strain evidence="8">JCM 15591</strain>
    </source>
</reference>
<evidence type="ECO:0000256" key="2">
    <source>
        <dbReference type="ARBA" id="ARBA00022777"/>
    </source>
</evidence>
<name>A0ABP4W260_9MICO</name>
<dbReference type="CDD" id="cd16917">
    <property type="entry name" value="HATPase_UhpB-NarQ-NarX-like"/>
    <property type="match status" value="1"/>
</dbReference>
<evidence type="ECO:0000256" key="5">
    <source>
        <dbReference type="SAM" id="Phobius"/>
    </source>
</evidence>
<keyword evidence="4" id="KW-0175">Coiled coil</keyword>
<feature type="coiled-coil region" evidence="4">
    <location>
        <begin position="165"/>
        <end position="192"/>
    </location>
</feature>
<dbReference type="Pfam" id="PF02518">
    <property type="entry name" value="HATPase_c"/>
    <property type="match status" value="1"/>
</dbReference>
<dbReference type="SUPFAM" id="SSF55874">
    <property type="entry name" value="ATPase domain of HSP90 chaperone/DNA topoisomerase II/histidine kinase"/>
    <property type="match status" value="1"/>
</dbReference>
<evidence type="ECO:0000313" key="8">
    <source>
        <dbReference type="Proteomes" id="UP001501475"/>
    </source>
</evidence>
<dbReference type="InterPro" id="IPR005467">
    <property type="entry name" value="His_kinase_dom"/>
</dbReference>
<feature type="transmembrane region" description="Helical" evidence="5">
    <location>
        <begin position="71"/>
        <end position="92"/>
    </location>
</feature>
<organism evidence="7 8">
    <name type="scientific">Nostocoides vanveenii</name>
    <dbReference type="NCBI Taxonomy" id="330835"/>
    <lineage>
        <taxon>Bacteria</taxon>
        <taxon>Bacillati</taxon>
        <taxon>Actinomycetota</taxon>
        <taxon>Actinomycetes</taxon>
        <taxon>Micrococcales</taxon>
        <taxon>Intrasporangiaceae</taxon>
        <taxon>Nostocoides</taxon>
    </lineage>
</organism>
<keyword evidence="8" id="KW-1185">Reference proteome</keyword>
<evidence type="ECO:0000256" key="3">
    <source>
        <dbReference type="ARBA" id="ARBA00023012"/>
    </source>
</evidence>
<protein>
    <submittedName>
        <fullName evidence="7">Sensor histidine kinase</fullName>
    </submittedName>
</protein>
<proteinExistence type="predicted"/>
<feature type="transmembrane region" description="Helical" evidence="5">
    <location>
        <begin position="33"/>
        <end position="50"/>
    </location>
</feature>
<dbReference type="SMART" id="SM00387">
    <property type="entry name" value="HATPase_c"/>
    <property type="match status" value="1"/>
</dbReference>